<evidence type="ECO:0000313" key="2">
    <source>
        <dbReference type="Proteomes" id="UP000294847"/>
    </source>
</evidence>
<gene>
    <name evidence="1" type="ORF">PoMZ_03513</name>
</gene>
<dbReference type="EMBL" id="CP034206">
    <property type="protein sequence ID" value="QBZ58558.1"/>
    <property type="molecule type" value="Genomic_DNA"/>
</dbReference>
<dbReference type="AlphaFoldDB" id="A0A4P7N7E6"/>
<dbReference type="Proteomes" id="UP000294847">
    <property type="component" value="Chromosome 3"/>
</dbReference>
<name>A0A4P7N7E6_PYROR</name>
<sequence length="245" mass="26301">MRVPRLGEGNVCITQILNVSDPILVTSLSESGNFKAVVVDQGNKLVVFEASGGSVSQAIENLHENTAKSVHGIMSSYTKPKSTDRWAPVYMPAQHHNSNHPGTIASRDGPRGIPLRGWGGARQPPAGMNMPLAPQAGNGRFLPVLPHVHVRIKVIWDGKQYLMLSTCLPSKQAISDAAINHFKKSPERFGVKDSPGNIVATIMRLVLPDGKAYYLGTVSDNLSSFLGGEKGLQGMPLFDVCLQAA</sequence>
<proteinExistence type="predicted"/>
<evidence type="ECO:0000313" key="1">
    <source>
        <dbReference type="EMBL" id="QBZ58558.1"/>
    </source>
</evidence>
<accession>A0A4P7N7E6</accession>
<organism evidence="1 2">
    <name type="scientific">Pyricularia oryzae</name>
    <name type="common">Rice blast fungus</name>
    <name type="synonym">Magnaporthe oryzae</name>
    <dbReference type="NCBI Taxonomy" id="318829"/>
    <lineage>
        <taxon>Eukaryota</taxon>
        <taxon>Fungi</taxon>
        <taxon>Dikarya</taxon>
        <taxon>Ascomycota</taxon>
        <taxon>Pezizomycotina</taxon>
        <taxon>Sordariomycetes</taxon>
        <taxon>Sordariomycetidae</taxon>
        <taxon>Magnaporthales</taxon>
        <taxon>Pyriculariaceae</taxon>
        <taxon>Pyricularia</taxon>
    </lineage>
</organism>
<reference evidence="1 2" key="1">
    <citation type="journal article" date="2019" name="Mol. Biol. Evol.">
        <title>Blast fungal genomes show frequent chromosomal changes, gene gains and losses, and effector gene turnover.</title>
        <authorList>
            <person name="Gomez Luciano L.B."/>
            <person name="Jason Tsai I."/>
            <person name="Chuma I."/>
            <person name="Tosa Y."/>
            <person name="Chen Y.H."/>
            <person name="Li J.Y."/>
            <person name="Li M.Y."/>
            <person name="Jade Lu M.Y."/>
            <person name="Nakayashiki H."/>
            <person name="Li W.H."/>
        </authorList>
    </citation>
    <scope>NUCLEOTIDE SEQUENCE [LARGE SCALE GENOMIC DNA]</scope>
    <source>
        <strain evidence="1">MZ5-1-6</strain>
    </source>
</reference>
<protein>
    <submittedName>
        <fullName evidence="1">Uncharacterized protein</fullName>
    </submittedName>
</protein>